<dbReference type="InterPro" id="IPR013249">
    <property type="entry name" value="RNA_pol_sigma70_r4_t2"/>
</dbReference>
<keyword evidence="3" id="KW-0731">Sigma factor</keyword>
<dbReference type="Proteomes" id="UP000652681">
    <property type="component" value="Unassembled WGS sequence"/>
</dbReference>
<dbReference type="SUPFAM" id="SSF88946">
    <property type="entry name" value="Sigma2 domain of RNA polymerase sigma factors"/>
    <property type="match status" value="1"/>
</dbReference>
<protein>
    <submittedName>
        <fullName evidence="7">RNA polymerase sigma factor</fullName>
    </submittedName>
</protein>
<evidence type="ECO:0000256" key="1">
    <source>
        <dbReference type="ARBA" id="ARBA00010641"/>
    </source>
</evidence>
<evidence type="ECO:0000256" key="4">
    <source>
        <dbReference type="ARBA" id="ARBA00023125"/>
    </source>
</evidence>
<dbReference type="NCBIfam" id="TIGR02937">
    <property type="entry name" value="sigma70-ECF"/>
    <property type="match status" value="1"/>
</dbReference>
<gene>
    <name evidence="7" type="ORF">H9Y05_03685</name>
</gene>
<dbReference type="InterPro" id="IPR036388">
    <property type="entry name" value="WH-like_DNA-bd_sf"/>
</dbReference>
<dbReference type="Gene3D" id="1.10.1740.10">
    <property type="match status" value="1"/>
</dbReference>
<dbReference type="CDD" id="cd06171">
    <property type="entry name" value="Sigma70_r4"/>
    <property type="match status" value="1"/>
</dbReference>
<evidence type="ECO:0000256" key="5">
    <source>
        <dbReference type="ARBA" id="ARBA00023163"/>
    </source>
</evidence>
<keyword evidence="5" id="KW-0804">Transcription</keyword>
<dbReference type="Gene3D" id="1.10.10.10">
    <property type="entry name" value="Winged helix-like DNA-binding domain superfamily/Winged helix DNA-binding domain"/>
    <property type="match status" value="1"/>
</dbReference>
<keyword evidence="4" id="KW-0238">DNA-binding</keyword>
<evidence type="ECO:0000259" key="6">
    <source>
        <dbReference type="Pfam" id="PF08281"/>
    </source>
</evidence>
<comment type="caution">
    <text evidence="7">The sequence shown here is derived from an EMBL/GenBank/DDBJ whole genome shotgun (WGS) entry which is preliminary data.</text>
</comment>
<dbReference type="InterPro" id="IPR013325">
    <property type="entry name" value="RNA_pol_sigma_r2"/>
</dbReference>
<evidence type="ECO:0000256" key="3">
    <source>
        <dbReference type="ARBA" id="ARBA00023082"/>
    </source>
</evidence>
<evidence type="ECO:0000313" key="7">
    <source>
        <dbReference type="EMBL" id="MBC9811568.1"/>
    </source>
</evidence>
<dbReference type="InterPro" id="IPR013324">
    <property type="entry name" value="RNA_pol_sigma_r3/r4-like"/>
</dbReference>
<dbReference type="Pfam" id="PF08281">
    <property type="entry name" value="Sigma70_r4_2"/>
    <property type="match status" value="1"/>
</dbReference>
<reference evidence="7" key="1">
    <citation type="submission" date="2020-09" db="EMBL/GenBank/DDBJ databases">
        <title>Taishania pollutisoli gen. nov., sp. nov., Isolated from Tetrabromobisphenol A-Contaminated Soil.</title>
        <authorList>
            <person name="Chen Q."/>
        </authorList>
    </citation>
    <scope>NUCLEOTIDE SEQUENCE</scope>
    <source>
        <strain evidence="7">CZZ-1</strain>
    </source>
</reference>
<proteinExistence type="inferred from homology"/>
<dbReference type="EMBL" id="JACVEL010000002">
    <property type="protein sequence ID" value="MBC9811568.1"/>
    <property type="molecule type" value="Genomic_DNA"/>
</dbReference>
<organism evidence="7 8">
    <name type="scientific">Taishania pollutisoli</name>
    <dbReference type="NCBI Taxonomy" id="2766479"/>
    <lineage>
        <taxon>Bacteria</taxon>
        <taxon>Pseudomonadati</taxon>
        <taxon>Bacteroidota</taxon>
        <taxon>Flavobacteriia</taxon>
        <taxon>Flavobacteriales</taxon>
        <taxon>Crocinitomicaceae</taxon>
        <taxon>Taishania</taxon>
    </lineage>
</organism>
<keyword evidence="8" id="KW-1185">Reference proteome</keyword>
<name>A0A8J6PNF0_9FLAO</name>
<dbReference type="GO" id="GO:0016987">
    <property type="term" value="F:sigma factor activity"/>
    <property type="evidence" value="ECO:0007669"/>
    <property type="project" value="UniProtKB-KW"/>
</dbReference>
<dbReference type="PANTHER" id="PTHR43133">
    <property type="entry name" value="RNA POLYMERASE ECF-TYPE SIGMA FACTO"/>
    <property type="match status" value="1"/>
</dbReference>
<sequence>MSNKKNKEFTSLYMPVHAQFERFCKARAYGQMDFKDMMQETIAIAFEKFETLQSHEVFLRFLFGISIRVLSNANQKIREEKWPANLDYASSGKNTAEHNLEIQELYKALEKLPDMQREALILFEISGFSIKEIAGIQSSSEDAVKQRLSRGRKELLELLSEKSNPIQTVEL</sequence>
<accession>A0A8J6PNF0</accession>
<evidence type="ECO:0000313" key="8">
    <source>
        <dbReference type="Proteomes" id="UP000652681"/>
    </source>
</evidence>
<dbReference type="GO" id="GO:0003677">
    <property type="term" value="F:DNA binding"/>
    <property type="evidence" value="ECO:0007669"/>
    <property type="project" value="UniProtKB-KW"/>
</dbReference>
<dbReference type="InterPro" id="IPR039425">
    <property type="entry name" value="RNA_pol_sigma-70-like"/>
</dbReference>
<evidence type="ECO:0000256" key="2">
    <source>
        <dbReference type="ARBA" id="ARBA00023015"/>
    </source>
</evidence>
<dbReference type="RefSeq" id="WP_216713545.1">
    <property type="nucleotide sequence ID" value="NZ_JACVEL010000002.1"/>
</dbReference>
<dbReference type="PANTHER" id="PTHR43133:SF8">
    <property type="entry name" value="RNA POLYMERASE SIGMA FACTOR HI_1459-RELATED"/>
    <property type="match status" value="1"/>
</dbReference>
<dbReference type="GO" id="GO:0006352">
    <property type="term" value="P:DNA-templated transcription initiation"/>
    <property type="evidence" value="ECO:0007669"/>
    <property type="project" value="InterPro"/>
</dbReference>
<dbReference type="SUPFAM" id="SSF88659">
    <property type="entry name" value="Sigma3 and sigma4 domains of RNA polymerase sigma factors"/>
    <property type="match status" value="1"/>
</dbReference>
<dbReference type="AlphaFoldDB" id="A0A8J6PNF0"/>
<dbReference type="InterPro" id="IPR014284">
    <property type="entry name" value="RNA_pol_sigma-70_dom"/>
</dbReference>
<comment type="similarity">
    <text evidence="1">Belongs to the sigma-70 factor family. ECF subfamily.</text>
</comment>
<feature type="domain" description="RNA polymerase sigma factor 70 region 4 type 2" evidence="6">
    <location>
        <begin position="103"/>
        <end position="155"/>
    </location>
</feature>
<keyword evidence="2" id="KW-0805">Transcription regulation</keyword>